<feature type="domain" description="G-protein coupled receptors family 1 profile" evidence="10">
    <location>
        <begin position="41"/>
        <end position="366"/>
    </location>
</feature>
<dbReference type="GO" id="GO:0005886">
    <property type="term" value="C:plasma membrane"/>
    <property type="evidence" value="ECO:0007669"/>
    <property type="project" value="UniProtKB-SubCell"/>
</dbReference>
<keyword evidence="5" id="KW-0297">G-protein coupled receptor</keyword>
<evidence type="ECO:0000256" key="5">
    <source>
        <dbReference type="ARBA" id="ARBA00023040"/>
    </source>
</evidence>
<dbReference type="EMBL" id="AFYH01095012">
    <property type="status" value="NOT_ANNOTATED_CDS"/>
    <property type="molecule type" value="Genomic_DNA"/>
</dbReference>
<dbReference type="EMBL" id="AFYH01095011">
    <property type="status" value="NOT_ANNOTATED_CDS"/>
    <property type="molecule type" value="Genomic_DNA"/>
</dbReference>
<evidence type="ECO:0000313" key="12">
    <source>
        <dbReference type="Proteomes" id="UP000008672"/>
    </source>
</evidence>
<dbReference type="PANTHER" id="PTHR22752">
    <property type="entry name" value="G PROTEIN-COUPLED RECEPTOR"/>
    <property type="match status" value="1"/>
</dbReference>
<dbReference type="Pfam" id="PF00001">
    <property type="entry name" value="7tm_1"/>
    <property type="match status" value="1"/>
</dbReference>
<evidence type="ECO:0000313" key="11">
    <source>
        <dbReference type="Ensembl" id="ENSLACP00000013578.1"/>
    </source>
</evidence>
<protein>
    <recommendedName>
        <fullName evidence="10">G-protein coupled receptors family 1 profile domain-containing protein</fullName>
    </recommendedName>
</protein>
<dbReference type="InParanoid" id="H3AVA7"/>
<keyword evidence="7" id="KW-0675">Receptor</keyword>
<keyword evidence="12" id="KW-1185">Reference proteome</keyword>
<keyword evidence="6 9" id="KW-0472">Membrane</keyword>
<evidence type="ECO:0000256" key="2">
    <source>
        <dbReference type="ARBA" id="ARBA00022475"/>
    </source>
</evidence>
<evidence type="ECO:0000256" key="1">
    <source>
        <dbReference type="ARBA" id="ARBA00004651"/>
    </source>
</evidence>
<organism evidence="11 12">
    <name type="scientific">Latimeria chalumnae</name>
    <name type="common">Coelacanth</name>
    <dbReference type="NCBI Taxonomy" id="7897"/>
    <lineage>
        <taxon>Eukaryota</taxon>
        <taxon>Metazoa</taxon>
        <taxon>Chordata</taxon>
        <taxon>Craniata</taxon>
        <taxon>Vertebrata</taxon>
        <taxon>Euteleostomi</taxon>
        <taxon>Coelacanthiformes</taxon>
        <taxon>Coelacanthidae</taxon>
        <taxon>Latimeria</taxon>
    </lineage>
</organism>
<keyword evidence="2" id="KW-1003">Cell membrane</keyword>
<evidence type="ECO:0000256" key="8">
    <source>
        <dbReference type="ARBA" id="ARBA00023224"/>
    </source>
</evidence>
<evidence type="ECO:0000259" key="10">
    <source>
        <dbReference type="PROSITE" id="PS50262"/>
    </source>
</evidence>
<dbReference type="HOGENOM" id="CLU_697458_0_0_1"/>
<feature type="transmembrane region" description="Helical" evidence="9">
    <location>
        <begin position="143"/>
        <end position="163"/>
    </location>
</feature>
<dbReference type="CDD" id="cd00637">
    <property type="entry name" value="7tm_classA_rhodopsin-like"/>
    <property type="match status" value="1"/>
</dbReference>
<dbReference type="InterPro" id="IPR000276">
    <property type="entry name" value="GPCR_Rhodpsn"/>
</dbReference>
<reference evidence="11" key="3">
    <citation type="submission" date="2025-09" db="UniProtKB">
        <authorList>
            <consortium name="Ensembl"/>
        </authorList>
    </citation>
    <scope>IDENTIFICATION</scope>
</reference>
<dbReference type="SUPFAM" id="SSF81321">
    <property type="entry name" value="Family A G protein-coupled receptor-like"/>
    <property type="match status" value="1"/>
</dbReference>
<feature type="transmembrane region" description="Helical" evidence="9">
    <location>
        <begin position="314"/>
        <end position="338"/>
    </location>
</feature>
<dbReference type="PROSITE" id="PS50262">
    <property type="entry name" value="G_PROTEIN_RECEP_F1_2"/>
    <property type="match status" value="1"/>
</dbReference>
<evidence type="ECO:0000256" key="4">
    <source>
        <dbReference type="ARBA" id="ARBA00022989"/>
    </source>
</evidence>
<accession>H3AVA7</accession>
<comment type="subcellular location">
    <subcellularLocation>
        <location evidence="1">Cell membrane</location>
        <topology evidence="1">Multi-pass membrane protein</topology>
    </subcellularLocation>
</comment>
<reference evidence="11" key="2">
    <citation type="submission" date="2025-08" db="UniProtKB">
        <authorList>
            <consortium name="Ensembl"/>
        </authorList>
    </citation>
    <scope>IDENTIFICATION</scope>
</reference>
<dbReference type="SMART" id="SM01381">
    <property type="entry name" value="7TM_GPCR_Srsx"/>
    <property type="match status" value="1"/>
</dbReference>
<evidence type="ECO:0000256" key="3">
    <source>
        <dbReference type="ARBA" id="ARBA00022692"/>
    </source>
</evidence>
<reference evidence="12" key="1">
    <citation type="submission" date="2011-08" db="EMBL/GenBank/DDBJ databases">
        <title>The draft genome of Latimeria chalumnae.</title>
        <authorList>
            <person name="Di Palma F."/>
            <person name="Alfoldi J."/>
            <person name="Johnson J."/>
            <person name="Berlin A."/>
            <person name="Gnerre S."/>
            <person name="Jaffe D."/>
            <person name="MacCallum I."/>
            <person name="Young S."/>
            <person name="Walker B.J."/>
            <person name="Lander E."/>
            <person name="Lindblad-Toh K."/>
        </authorList>
    </citation>
    <scope>NUCLEOTIDE SEQUENCE [LARGE SCALE GENOMIC DNA]</scope>
    <source>
        <strain evidence="12">Wild caught</strain>
    </source>
</reference>
<dbReference type="Gene3D" id="1.20.1070.10">
    <property type="entry name" value="Rhodopsin 7-helix transmembrane proteins"/>
    <property type="match status" value="1"/>
</dbReference>
<dbReference type="GeneTree" id="ENSGT00940000164736"/>
<evidence type="ECO:0000256" key="7">
    <source>
        <dbReference type="ARBA" id="ARBA00023170"/>
    </source>
</evidence>
<dbReference type="InterPro" id="IPR017452">
    <property type="entry name" value="GPCR_Rhodpsn_7TM"/>
</dbReference>
<dbReference type="Ensembl" id="ENSLACT00000013674.1">
    <property type="protein sequence ID" value="ENSLACP00000013578.1"/>
    <property type="gene ID" value="ENSLACG00000011955.1"/>
</dbReference>
<name>H3AVA7_LATCH</name>
<feature type="transmembrane region" description="Helical" evidence="9">
    <location>
        <begin position="24"/>
        <end position="50"/>
    </location>
</feature>
<dbReference type="OMA" id="FWLPLIT"/>
<proteinExistence type="predicted"/>
<keyword evidence="8" id="KW-0807">Transducer</keyword>
<sequence>FSPRANTSSTDFSEGYTNYNLVSVVANCVVLGCTFLAGIAGNTWVCWIVYRKKFLRTSNNALLVNLAVSDLLKSLVDTPLLLVTVVLGYKRHNLGRALCDLQFCAYSLGNCAQLFTLVTISVERYQAIAHPFENKKRKKRVQLWVLFSWALGLIISILGFIFAKTTPAYLRCRGRAISTPIHSNDFGVFILVPVWLACLALIITYYSRIFVVVRQHTNKIFDKGTTTLPAAPGSDHQGVKSRKGQLSGALSAPAADQGLSFKGADSTAAASAQPAGESSLAPPPELAGGVCVLNPANRERAKKRLESKLAKRSGYIILTFLAFWMPLIIVTLLSEGWLGTNPLLLEVETFAITMTCVTAAINPIIYAVVNPQFQSE</sequence>
<evidence type="ECO:0000256" key="6">
    <source>
        <dbReference type="ARBA" id="ARBA00023136"/>
    </source>
</evidence>
<feature type="transmembrane region" description="Helical" evidence="9">
    <location>
        <begin position="186"/>
        <end position="206"/>
    </location>
</feature>
<dbReference type="GO" id="GO:0004930">
    <property type="term" value="F:G protein-coupled receptor activity"/>
    <property type="evidence" value="ECO:0007669"/>
    <property type="project" value="UniProtKB-KW"/>
</dbReference>
<dbReference type="AlphaFoldDB" id="H3AVA7"/>
<dbReference type="PRINTS" id="PR00237">
    <property type="entry name" value="GPCRRHODOPSN"/>
</dbReference>
<feature type="transmembrane region" description="Helical" evidence="9">
    <location>
        <begin position="350"/>
        <end position="369"/>
    </location>
</feature>
<dbReference type="STRING" id="7897.ENSLACP00000013578"/>
<dbReference type="Proteomes" id="UP000008672">
    <property type="component" value="Unassembled WGS sequence"/>
</dbReference>
<evidence type="ECO:0000256" key="9">
    <source>
        <dbReference type="SAM" id="Phobius"/>
    </source>
</evidence>
<keyword evidence="3 9" id="KW-0812">Transmembrane</keyword>
<dbReference type="eggNOG" id="KOG3656">
    <property type="taxonomic scope" value="Eukaryota"/>
</dbReference>
<dbReference type="EMBL" id="AFYH01095010">
    <property type="status" value="NOT_ANNOTATED_CDS"/>
    <property type="molecule type" value="Genomic_DNA"/>
</dbReference>
<keyword evidence="4 9" id="KW-1133">Transmembrane helix</keyword>